<evidence type="ECO:0000256" key="2">
    <source>
        <dbReference type="ARBA" id="ARBA00023015"/>
    </source>
</evidence>
<comment type="similarity">
    <text evidence="7">Belongs to the MATALPHA1 family.</text>
</comment>
<keyword evidence="5 7" id="KW-0539">Nucleus</keyword>
<keyword evidence="2 7" id="KW-0805">Transcription regulation</keyword>
<evidence type="ECO:0000256" key="4">
    <source>
        <dbReference type="ARBA" id="ARBA00023163"/>
    </source>
</evidence>
<sequence>MATAALPDVLSQYLRTCTPKQIAAIISNLPTFQTEGAATVTANASNSSMNSLATARAKKRKLTSDDKAGKPLRPLNSWMAFRSYYSPIFMKTQQKAISGLMTKMWKEDPFKAKWTVLAAAYSAIRDNVDKSDAPLDEFLRISAPYIGIIEPGAYLELLGWKTTKLEGDVGALVRVFTPDLNSFDASLRTSNLSVEDLADHCYEVGYITLEALNAIKTRSLSMAMKPAMTVAQPAAKKLKVAAPTPTSPPQEEAAVFQPAMGSGNDFDLARVAAMLQADNTLTTTAEFPQNNLAAEVEQIVGAAEMQVAAADGMLASDSSAQQPNANDHGASATMYQQYITAEPDYSTFHPDYPHNILAFNPLVGDPFDIYDITNSEEMLMRFLDPTVFNL</sequence>
<evidence type="ECO:0000256" key="1">
    <source>
        <dbReference type="ARBA" id="ARBA00015083"/>
    </source>
</evidence>
<keyword evidence="10" id="KW-1185">Reference proteome</keyword>
<name>A0ABQ9NW10_9PEZI</name>
<feature type="domain" description="Alpha box" evidence="8">
    <location>
        <begin position="70"/>
        <end position="125"/>
    </location>
</feature>
<dbReference type="InterPro" id="IPR006856">
    <property type="entry name" value="MATalpha_HMGbox"/>
</dbReference>
<evidence type="ECO:0000256" key="7">
    <source>
        <dbReference type="RuleBase" id="RU003516"/>
    </source>
</evidence>
<comment type="caution">
    <text evidence="9">The sequence shown here is derived from an EMBL/GenBank/DDBJ whole genome shotgun (WGS) entry which is preliminary data.</text>
</comment>
<accession>A0ABQ9NW10</accession>
<dbReference type="EMBL" id="JAPDRL010000024">
    <property type="protein sequence ID" value="KAJ9665861.1"/>
    <property type="molecule type" value="Genomic_DNA"/>
</dbReference>
<dbReference type="Proteomes" id="UP001172684">
    <property type="component" value="Unassembled WGS sequence"/>
</dbReference>
<evidence type="ECO:0000256" key="5">
    <source>
        <dbReference type="ARBA" id="ARBA00023242"/>
    </source>
</evidence>
<evidence type="ECO:0000256" key="6">
    <source>
        <dbReference type="ARBA" id="ARBA00035106"/>
    </source>
</evidence>
<organism evidence="9 10">
    <name type="scientific">Coniosporium apollinis</name>
    <dbReference type="NCBI Taxonomy" id="61459"/>
    <lineage>
        <taxon>Eukaryota</taxon>
        <taxon>Fungi</taxon>
        <taxon>Dikarya</taxon>
        <taxon>Ascomycota</taxon>
        <taxon>Pezizomycotina</taxon>
        <taxon>Dothideomycetes</taxon>
        <taxon>Dothideomycetes incertae sedis</taxon>
        <taxon>Coniosporium</taxon>
    </lineage>
</organism>
<reference evidence="9" key="1">
    <citation type="submission" date="2022-10" db="EMBL/GenBank/DDBJ databases">
        <title>Culturing micro-colonial fungi from biological soil crusts in the Mojave desert and describing Neophaeococcomyces mojavensis, and introducing the new genera and species Taxawa tesnikishii.</title>
        <authorList>
            <person name="Kurbessoian T."/>
            <person name="Stajich J.E."/>
        </authorList>
    </citation>
    <scope>NUCLEOTIDE SEQUENCE</scope>
    <source>
        <strain evidence="9">TK_1</strain>
    </source>
</reference>
<dbReference type="Pfam" id="PF04769">
    <property type="entry name" value="MATalpha_HMGbox"/>
    <property type="match status" value="1"/>
</dbReference>
<keyword evidence="4 7" id="KW-0804">Transcription</keyword>
<evidence type="ECO:0000256" key="3">
    <source>
        <dbReference type="ARBA" id="ARBA00023125"/>
    </source>
</evidence>
<keyword evidence="3 7" id="KW-0238">DNA-binding</keyword>
<evidence type="ECO:0000313" key="10">
    <source>
        <dbReference type="Proteomes" id="UP001172684"/>
    </source>
</evidence>
<gene>
    <name evidence="9" type="ORF">H2201_003985</name>
</gene>
<comment type="subcellular location">
    <subcellularLocation>
        <location evidence="7">Nucleus</location>
    </subcellularLocation>
</comment>
<comment type="function">
    <text evidence="6">Mating type proteins are sequence specific DNA-binding proteins that act as master switches in fungal differentiation by controlling gene expression in a cell type-specific fashion. Transcriptional activator that induces the transcription of alpha-specific genes.</text>
</comment>
<dbReference type="PROSITE" id="PS51325">
    <property type="entry name" value="ALPHA_BOX"/>
    <property type="match status" value="1"/>
</dbReference>
<evidence type="ECO:0000313" key="9">
    <source>
        <dbReference type="EMBL" id="KAJ9665861.1"/>
    </source>
</evidence>
<protein>
    <recommendedName>
        <fullName evidence="1">Mating-type protein MAT-1</fullName>
    </recommendedName>
</protein>
<proteinExistence type="inferred from homology"/>
<evidence type="ECO:0000259" key="8">
    <source>
        <dbReference type="PROSITE" id="PS51325"/>
    </source>
</evidence>